<name>A0AAU9IHC4_9CILI</name>
<comment type="caution">
    <text evidence="3">The sequence shown here is derived from an EMBL/GenBank/DDBJ whole genome shotgun (WGS) entry which is preliminary data.</text>
</comment>
<evidence type="ECO:0000256" key="1">
    <source>
        <dbReference type="ARBA" id="ARBA00006484"/>
    </source>
</evidence>
<dbReference type="PANTHER" id="PTHR43899:SF13">
    <property type="entry name" value="RH59310P"/>
    <property type="match status" value="1"/>
</dbReference>
<comment type="similarity">
    <text evidence="1">Belongs to the short-chain dehydrogenases/reductases (SDR) family.</text>
</comment>
<gene>
    <name evidence="3" type="ORF">BSTOLATCC_MIC9305</name>
</gene>
<dbReference type="AlphaFoldDB" id="A0AAU9IHC4"/>
<dbReference type="PANTHER" id="PTHR43899">
    <property type="entry name" value="RH59310P"/>
    <property type="match status" value="1"/>
</dbReference>
<dbReference type="Gene3D" id="3.40.50.720">
    <property type="entry name" value="NAD(P)-binding Rossmann-like Domain"/>
    <property type="match status" value="1"/>
</dbReference>
<dbReference type="EMBL" id="CAJZBQ010000011">
    <property type="protein sequence ID" value="CAG9313488.1"/>
    <property type="molecule type" value="Genomic_DNA"/>
</dbReference>
<dbReference type="InterPro" id="IPR036291">
    <property type="entry name" value="NAD(P)-bd_dom_sf"/>
</dbReference>
<keyword evidence="4" id="KW-1185">Reference proteome</keyword>
<dbReference type="InterPro" id="IPR002347">
    <property type="entry name" value="SDR_fam"/>
</dbReference>
<evidence type="ECO:0000313" key="3">
    <source>
        <dbReference type="EMBL" id="CAG9313488.1"/>
    </source>
</evidence>
<evidence type="ECO:0008006" key="5">
    <source>
        <dbReference type="Google" id="ProtNLM"/>
    </source>
</evidence>
<reference evidence="3" key="1">
    <citation type="submission" date="2021-09" db="EMBL/GenBank/DDBJ databases">
        <authorList>
            <consortium name="AG Swart"/>
            <person name="Singh M."/>
            <person name="Singh A."/>
            <person name="Seah K."/>
            <person name="Emmerich C."/>
        </authorList>
    </citation>
    <scope>NUCLEOTIDE SEQUENCE</scope>
    <source>
        <strain evidence="3">ATCC30299</strain>
    </source>
</reference>
<proteinExistence type="inferred from homology"/>
<dbReference type="Pfam" id="PF00106">
    <property type="entry name" value="adh_short"/>
    <property type="match status" value="1"/>
</dbReference>
<dbReference type="SUPFAM" id="SSF51735">
    <property type="entry name" value="NAD(P)-binding Rossmann-fold domains"/>
    <property type="match status" value="1"/>
</dbReference>
<organism evidence="3 4">
    <name type="scientific">Blepharisma stoltei</name>
    <dbReference type="NCBI Taxonomy" id="1481888"/>
    <lineage>
        <taxon>Eukaryota</taxon>
        <taxon>Sar</taxon>
        <taxon>Alveolata</taxon>
        <taxon>Ciliophora</taxon>
        <taxon>Postciliodesmatophora</taxon>
        <taxon>Heterotrichea</taxon>
        <taxon>Heterotrichida</taxon>
        <taxon>Blepharismidae</taxon>
        <taxon>Blepharisma</taxon>
    </lineage>
</organism>
<dbReference type="InterPro" id="IPR051019">
    <property type="entry name" value="VLCFA-Steroid_DH"/>
</dbReference>
<dbReference type="Proteomes" id="UP001162131">
    <property type="component" value="Unassembled WGS sequence"/>
</dbReference>
<evidence type="ECO:0000313" key="4">
    <source>
        <dbReference type="Proteomes" id="UP001162131"/>
    </source>
</evidence>
<protein>
    <recommendedName>
        <fullName evidence="5">Alcohol dehydrogenase</fullName>
    </recommendedName>
</protein>
<accession>A0AAU9IHC4</accession>
<dbReference type="GO" id="GO:0016491">
    <property type="term" value="F:oxidoreductase activity"/>
    <property type="evidence" value="ECO:0007669"/>
    <property type="project" value="UniProtKB-KW"/>
</dbReference>
<keyword evidence="2" id="KW-0560">Oxidoreductase</keyword>
<evidence type="ECO:0000256" key="2">
    <source>
        <dbReference type="ARBA" id="ARBA00023002"/>
    </source>
</evidence>
<sequence>MAHFTNILLNQFAHRGTRSAVINVSSKYPLCGATVYSATKCYNYGFSMAMAHEYKDIADVLTLCPGRVKTNMNINEKIGFFCPLPDKVAEGALRDLGTRKLSYGAPGHELIGWGLGFLPENLRIDLSGFLIKKGVFHQ</sequence>